<dbReference type="CDD" id="cd01400">
    <property type="entry name" value="6PGL"/>
    <property type="match status" value="1"/>
</dbReference>
<evidence type="ECO:0000313" key="9">
    <source>
        <dbReference type="EMBL" id="GAK70186.1"/>
    </source>
</evidence>
<reference evidence="9 10" key="1">
    <citation type="submission" date="2014-08" db="EMBL/GenBank/DDBJ databases">
        <title>Whole genome shotgun sequence of Rhizobium rubi NBRC 13261.</title>
        <authorList>
            <person name="Katano-Makiyama Y."/>
            <person name="Hosoyama A."/>
            <person name="Hashimoto M."/>
            <person name="Hosoyama Y."/>
            <person name="Noguchi M."/>
            <person name="Tsuchikane K."/>
            <person name="Uohara A."/>
            <person name="Ohji S."/>
            <person name="Ichikawa N."/>
            <person name="Kimura A."/>
            <person name="Yamazoe A."/>
            <person name="Fujita N."/>
        </authorList>
    </citation>
    <scope>NUCLEOTIDE SEQUENCE [LARGE SCALE GENOMIC DNA]</scope>
    <source>
        <strain evidence="9 10">NBRC 13261</strain>
    </source>
</reference>
<dbReference type="eggNOG" id="COG0363">
    <property type="taxonomic scope" value="Bacteria"/>
</dbReference>
<evidence type="ECO:0000256" key="2">
    <source>
        <dbReference type="ARBA" id="ARBA00002681"/>
    </source>
</evidence>
<comment type="caution">
    <text evidence="9">The sequence shown here is derived from an EMBL/GenBank/DDBJ whole genome shotgun (WGS) entry which is preliminary data.</text>
</comment>
<evidence type="ECO:0000256" key="5">
    <source>
        <dbReference type="ARBA" id="ARBA00013198"/>
    </source>
</evidence>
<dbReference type="InterPro" id="IPR037171">
    <property type="entry name" value="NagB/RpiA_transferase-like"/>
</dbReference>
<dbReference type="Proteomes" id="UP000028701">
    <property type="component" value="Unassembled WGS sequence"/>
</dbReference>
<gene>
    <name evidence="7 9" type="primary">pgl</name>
    <name evidence="9" type="ORF">RRU01S_10_00250</name>
</gene>
<dbReference type="Pfam" id="PF01182">
    <property type="entry name" value="Glucosamine_iso"/>
    <property type="match status" value="1"/>
</dbReference>
<comment type="catalytic activity">
    <reaction evidence="1 7">
        <text>6-phospho-D-glucono-1,5-lactone + H2O = 6-phospho-D-gluconate + H(+)</text>
        <dbReference type="Rhea" id="RHEA:12556"/>
        <dbReference type="ChEBI" id="CHEBI:15377"/>
        <dbReference type="ChEBI" id="CHEBI:15378"/>
        <dbReference type="ChEBI" id="CHEBI:57955"/>
        <dbReference type="ChEBI" id="CHEBI:58759"/>
        <dbReference type="EC" id="3.1.1.31"/>
    </reaction>
</comment>
<accession>A0A081CU40</accession>
<evidence type="ECO:0000256" key="7">
    <source>
        <dbReference type="RuleBase" id="RU365095"/>
    </source>
</evidence>
<dbReference type="InterPro" id="IPR006148">
    <property type="entry name" value="Glc/Gal-6P_isomerase"/>
</dbReference>
<proteinExistence type="inferred from homology"/>
<dbReference type="OrthoDB" id="9810967at2"/>
<evidence type="ECO:0000256" key="4">
    <source>
        <dbReference type="ARBA" id="ARBA00010662"/>
    </source>
</evidence>
<evidence type="ECO:0000256" key="3">
    <source>
        <dbReference type="ARBA" id="ARBA00004961"/>
    </source>
</evidence>
<organism evidence="9 10">
    <name type="scientific">Agrobacterium rubi TR3 = NBRC 13261</name>
    <dbReference type="NCBI Taxonomy" id="1368415"/>
    <lineage>
        <taxon>Bacteria</taxon>
        <taxon>Pseudomonadati</taxon>
        <taxon>Pseudomonadota</taxon>
        <taxon>Alphaproteobacteria</taxon>
        <taxon>Hyphomicrobiales</taxon>
        <taxon>Rhizobiaceae</taxon>
        <taxon>Rhizobium/Agrobacterium group</taxon>
        <taxon>Agrobacterium</taxon>
    </lineage>
</organism>
<dbReference type="PANTHER" id="PTHR11054:SF0">
    <property type="entry name" value="6-PHOSPHOGLUCONOLACTONASE"/>
    <property type="match status" value="1"/>
</dbReference>
<dbReference type="NCBIfam" id="TIGR01198">
    <property type="entry name" value="pgl"/>
    <property type="match status" value="1"/>
</dbReference>
<feature type="domain" description="Glucosamine/galactosamine-6-phosphate isomerase" evidence="8">
    <location>
        <begin position="11"/>
        <end position="222"/>
    </location>
</feature>
<dbReference type="RefSeq" id="WP_045229914.1">
    <property type="nucleotide sequence ID" value="NZ_BBJU01000010.1"/>
</dbReference>
<dbReference type="InterPro" id="IPR005900">
    <property type="entry name" value="6-phosphogluconolactonase_DevB"/>
</dbReference>
<dbReference type="SUPFAM" id="SSF100950">
    <property type="entry name" value="NagB/RpiA/CoA transferase-like"/>
    <property type="match status" value="1"/>
</dbReference>
<dbReference type="Gene3D" id="3.40.50.1360">
    <property type="match status" value="1"/>
</dbReference>
<comment type="function">
    <text evidence="2 7">Hydrolysis of 6-phosphogluconolactone to 6-phosphogluconate.</text>
</comment>
<sequence>MIGQEHIFANGQELAETLAKDVAKRLEDAVSERGTASIAVSGGSTPKRFFQELSKHQLDWKNVSVTLVDERFVPPESDRSNHKLVADNLLQNAATYAYFVPLYQFFATTEDAATLATVKTEAICDPFDVVILGMGTDGHTASFFPGGDNLEEALDLDEERAVLPMTAETAGEDRLTFNLSALHDARFLVLHIEGAAKKETLDQAKSDLDEEEMPIRAVLNRAESPVNIYWAP</sequence>
<comment type="pathway">
    <text evidence="3 7">Carbohydrate degradation; pentose phosphate pathway; D-ribulose 5-phosphate from D-glucose 6-phosphate (oxidative stage): step 2/3.</text>
</comment>
<evidence type="ECO:0000259" key="8">
    <source>
        <dbReference type="Pfam" id="PF01182"/>
    </source>
</evidence>
<dbReference type="PANTHER" id="PTHR11054">
    <property type="entry name" value="6-PHOSPHOGLUCONOLACTONASE"/>
    <property type="match status" value="1"/>
</dbReference>
<dbReference type="AlphaFoldDB" id="A0A081CU40"/>
<evidence type="ECO:0000256" key="1">
    <source>
        <dbReference type="ARBA" id="ARBA00000832"/>
    </source>
</evidence>
<evidence type="ECO:0000256" key="6">
    <source>
        <dbReference type="ARBA" id="ARBA00020337"/>
    </source>
</evidence>
<comment type="similarity">
    <text evidence="4 7">Belongs to the glucosamine/galactosamine-6-phosphate isomerase family. 6-phosphogluconolactonase subfamily.</text>
</comment>
<dbReference type="EC" id="3.1.1.31" evidence="5 7"/>
<dbReference type="GO" id="GO:0005975">
    <property type="term" value="P:carbohydrate metabolic process"/>
    <property type="evidence" value="ECO:0007669"/>
    <property type="project" value="UniProtKB-UniRule"/>
</dbReference>
<keyword evidence="7" id="KW-0378">Hydrolase</keyword>
<protein>
    <recommendedName>
        <fullName evidence="6 7">6-phosphogluconolactonase</fullName>
        <shortName evidence="7">6PGL</shortName>
        <ecNumber evidence="5 7">3.1.1.31</ecNumber>
    </recommendedName>
</protein>
<evidence type="ECO:0000313" key="10">
    <source>
        <dbReference type="Proteomes" id="UP000028701"/>
    </source>
</evidence>
<dbReference type="UniPathway" id="UPA00115">
    <property type="reaction ID" value="UER00409"/>
</dbReference>
<name>A0A081CU40_9HYPH</name>
<dbReference type="EMBL" id="BBJU01000010">
    <property type="protein sequence ID" value="GAK70186.1"/>
    <property type="molecule type" value="Genomic_DNA"/>
</dbReference>
<dbReference type="GO" id="GO:0017057">
    <property type="term" value="F:6-phosphogluconolactonase activity"/>
    <property type="evidence" value="ECO:0007669"/>
    <property type="project" value="UniProtKB-UniRule"/>
</dbReference>
<dbReference type="InterPro" id="IPR039104">
    <property type="entry name" value="6PGL"/>
</dbReference>
<dbReference type="GO" id="GO:0006098">
    <property type="term" value="P:pentose-phosphate shunt"/>
    <property type="evidence" value="ECO:0007669"/>
    <property type="project" value="UniProtKB-UniPathway"/>
</dbReference>